<dbReference type="SUPFAM" id="SSF55120">
    <property type="entry name" value="Pseudouridine synthase"/>
    <property type="match status" value="1"/>
</dbReference>
<keyword evidence="1" id="KW-0175">Coiled coil</keyword>
<dbReference type="CDD" id="cd02869">
    <property type="entry name" value="PseudoU_synth_RluA_like"/>
    <property type="match status" value="1"/>
</dbReference>
<gene>
    <name evidence="3" type="ORF">SAMN06265350_103166</name>
</gene>
<protein>
    <submittedName>
        <fullName evidence="3">tRNA pseudouridine32 synthase / 23S rRNA pseudouridine746 synthase</fullName>
    </submittedName>
</protein>
<dbReference type="Proteomes" id="UP000315971">
    <property type="component" value="Unassembled WGS sequence"/>
</dbReference>
<evidence type="ECO:0000259" key="2">
    <source>
        <dbReference type="Pfam" id="PF00849"/>
    </source>
</evidence>
<dbReference type="GO" id="GO:0140098">
    <property type="term" value="F:catalytic activity, acting on RNA"/>
    <property type="evidence" value="ECO:0007669"/>
    <property type="project" value="UniProtKB-ARBA"/>
</dbReference>
<dbReference type="InterPro" id="IPR006224">
    <property type="entry name" value="PsdUridine_synth_RluA-like_CS"/>
</dbReference>
<keyword evidence="4" id="KW-1185">Reference proteome</keyword>
<dbReference type="InterPro" id="IPR006145">
    <property type="entry name" value="PsdUridine_synth_RsuA/RluA"/>
</dbReference>
<dbReference type="InterPro" id="IPR020103">
    <property type="entry name" value="PsdUridine_synth_cat_dom_sf"/>
</dbReference>
<proteinExistence type="predicted"/>
<feature type="domain" description="Pseudouridine synthase RsuA/RluA-like" evidence="2">
    <location>
        <begin position="372"/>
        <end position="519"/>
    </location>
</feature>
<organism evidence="3 4">
    <name type="scientific">Solitalea koreensis</name>
    <dbReference type="NCBI Taxonomy" id="543615"/>
    <lineage>
        <taxon>Bacteria</taxon>
        <taxon>Pseudomonadati</taxon>
        <taxon>Bacteroidota</taxon>
        <taxon>Sphingobacteriia</taxon>
        <taxon>Sphingobacteriales</taxon>
        <taxon>Sphingobacteriaceae</taxon>
        <taxon>Solitalea</taxon>
    </lineage>
</organism>
<dbReference type="EMBL" id="FXSZ01000003">
    <property type="protein sequence ID" value="SMO53789.1"/>
    <property type="molecule type" value="Genomic_DNA"/>
</dbReference>
<accession>A0A521C315</accession>
<dbReference type="PANTHER" id="PTHR21600">
    <property type="entry name" value="MITOCHONDRIAL RNA PSEUDOURIDINE SYNTHASE"/>
    <property type="match status" value="1"/>
</dbReference>
<dbReference type="GO" id="GO:0009982">
    <property type="term" value="F:pseudouridine synthase activity"/>
    <property type="evidence" value="ECO:0007669"/>
    <property type="project" value="InterPro"/>
</dbReference>
<dbReference type="InterPro" id="IPR050188">
    <property type="entry name" value="RluA_PseudoU_synthase"/>
</dbReference>
<dbReference type="PROSITE" id="PS01129">
    <property type="entry name" value="PSI_RLU"/>
    <property type="match status" value="1"/>
</dbReference>
<dbReference type="AlphaFoldDB" id="A0A521C315"/>
<dbReference type="GO" id="GO:0000455">
    <property type="term" value="P:enzyme-directed rRNA pseudouridine synthesis"/>
    <property type="evidence" value="ECO:0007669"/>
    <property type="project" value="TreeGrafter"/>
</dbReference>
<evidence type="ECO:0000313" key="3">
    <source>
        <dbReference type="EMBL" id="SMO53789.1"/>
    </source>
</evidence>
<name>A0A521C315_9SPHI</name>
<feature type="coiled-coil region" evidence="1">
    <location>
        <begin position="222"/>
        <end position="249"/>
    </location>
</feature>
<reference evidence="3 4" key="1">
    <citation type="submission" date="2017-05" db="EMBL/GenBank/DDBJ databases">
        <authorList>
            <person name="Varghese N."/>
            <person name="Submissions S."/>
        </authorList>
    </citation>
    <scope>NUCLEOTIDE SEQUENCE [LARGE SCALE GENOMIC DNA]</scope>
    <source>
        <strain evidence="3 4">DSM 21342</strain>
    </source>
</reference>
<evidence type="ECO:0000256" key="1">
    <source>
        <dbReference type="SAM" id="Coils"/>
    </source>
</evidence>
<dbReference type="PANTHER" id="PTHR21600:SF89">
    <property type="entry name" value="RIBOSOMAL LARGE SUBUNIT PSEUDOURIDINE SYNTHASE A"/>
    <property type="match status" value="1"/>
</dbReference>
<dbReference type="RefSeq" id="WP_246085438.1">
    <property type="nucleotide sequence ID" value="NZ_FXSZ01000003.1"/>
</dbReference>
<dbReference type="Pfam" id="PF00849">
    <property type="entry name" value="PseudoU_synth_2"/>
    <property type="match status" value="1"/>
</dbReference>
<dbReference type="GO" id="GO:0003723">
    <property type="term" value="F:RNA binding"/>
    <property type="evidence" value="ECO:0007669"/>
    <property type="project" value="InterPro"/>
</dbReference>
<sequence length="566" mass="65259">MMSQAIECDDQCFTLFQESTESYSFPVRFTFPFYYEPHPLCLLAAKELQQHLQDQIEWVHNFGIDEGKEGLIIGKMFGVLVVKNKLGQLGYLAAFSGKLAGQNHHSKFVPPVFDILTEDGFFRKEEEVINQINKKIEILEENPELAAYQDLLQTETVQFAKQIEEYKQKIKAGKLLRKTKREQALQYYSKEELNALLESLRKESVREQLYLKELNRGRKERLLDIQQKIDELLGEIGTLKEERKNKSAALQKKLFDEYYFLNQYGNKKSLLEIFEHTFEAKPPAGAGECAAPKLLQYAFIHQMTPIAMAEFWWGQSPKSEVRMHGQFYPACRGKCEPILAHMLQGIEMDENPMLINPALGKDISIVFEDNELLVVNKPAEFLSVPGKNIQDSVYERIKQKYPKATGPLIVHRLDMSTSGLMLIAKTKESHKMLQDQFIKRTIKKRYVALLDGMVNGEEGFIDLPLRVDLDNRPHQLVCYEYGKSARTLWKVVGRSNQQTKVHFYPITGRTHQLRVHAAHAMGLHSPIVGDDLYGTKGDRLHLHAEWIEFKHPATQEIMTIQVDPEF</sequence>
<evidence type="ECO:0000313" key="4">
    <source>
        <dbReference type="Proteomes" id="UP000315971"/>
    </source>
</evidence>
<dbReference type="Gene3D" id="3.30.2350.10">
    <property type="entry name" value="Pseudouridine synthase"/>
    <property type="match status" value="1"/>
</dbReference>